<feature type="region of interest" description="Disordered" evidence="1">
    <location>
        <begin position="93"/>
        <end position="121"/>
    </location>
</feature>
<proteinExistence type="predicted"/>
<dbReference type="EMBL" id="LSMT01000975">
    <property type="protein sequence ID" value="PFX13448.1"/>
    <property type="molecule type" value="Genomic_DNA"/>
</dbReference>
<dbReference type="Gene3D" id="2.40.70.10">
    <property type="entry name" value="Acid Proteases"/>
    <property type="match status" value="1"/>
</dbReference>
<evidence type="ECO:0000256" key="1">
    <source>
        <dbReference type="SAM" id="MobiDB-lite"/>
    </source>
</evidence>
<feature type="region of interest" description="Disordered" evidence="1">
    <location>
        <begin position="272"/>
        <end position="377"/>
    </location>
</feature>
<name>A0A2B4RAP9_STYPI</name>
<accession>A0A2B4RAP9</accession>
<dbReference type="AlphaFoldDB" id="A0A2B4RAP9"/>
<keyword evidence="3" id="KW-1185">Reference proteome</keyword>
<dbReference type="InterPro" id="IPR021109">
    <property type="entry name" value="Peptidase_aspartic_dom_sf"/>
</dbReference>
<gene>
    <name evidence="2" type="ORF">AWC38_SpisGene22463</name>
</gene>
<feature type="compositionally biased region" description="Basic and acidic residues" evidence="1">
    <location>
        <begin position="94"/>
        <end position="106"/>
    </location>
</feature>
<evidence type="ECO:0000313" key="3">
    <source>
        <dbReference type="Proteomes" id="UP000225706"/>
    </source>
</evidence>
<reference evidence="3" key="1">
    <citation type="journal article" date="2017" name="bioRxiv">
        <title>Comparative analysis of the genomes of Stylophora pistillata and Acropora digitifera provides evidence for extensive differences between species of corals.</title>
        <authorList>
            <person name="Voolstra C.R."/>
            <person name="Li Y."/>
            <person name="Liew Y.J."/>
            <person name="Baumgarten S."/>
            <person name="Zoccola D."/>
            <person name="Flot J.-F."/>
            <person name="Tambutte S."/>
            <person name="Allemand D."/>
            <person name="Aranda M."/>
        </authorList>
    </citation>
    <scope>NUCLEOTIDE SEQUENCE [LARGE SCALE GENOMIC DNA]</scope>
</reference>
<feature type="region of interest" description="Disordered" evidence="1">
    <location>
        <begin position="35"/>
        <end position="57"/>
    </location>
</feature>
<sequence length="377" mass="41973">MKPEISQALTSLLDKMCTTDDAKIMCTAVNNYYKPTGSRAPHKTTTRPNRPTRSCPLCKHAGRSDNAYFLRRFLLEQDRNYIAKARQIADIFDDPSKPETRPRVDESISDTDDIGSSPSSPVFRIQTRQSPYLDVFYAHHPARVTINSGATGNMIRHTVVQRLGRQVTPSSQFVYQADDSSLLHVVGAKRFPVAREDHTFTFECLFVENLDVDVLAGTPFMESNDVSVRPAKRQVILGDGTIHNYSSQQPVTINSTARRAIVFRSPPTSTTNWLGEWPRTVNSDTDSSSDEALPAQPVSSPPSPPVIPSAILTPATQEDPDSILPADQYEPCEDTPPDPVLDSPTTGNASDACSFPRRSTRARRRPARYDEFFMDRN</sequence>
<comment type="caution">
    <text evidence="2">The sequence shown here is derived from an EMBL/GenBank/DDBJ whole genome shotgun (WGS) entry which is preliminary data.</text>
</comment>
<evidence type="ECO:0000313" key="2">
    <source>
        <dbReference type="EMBL" id="PFX13448.1"/>
    </source>
</evidence>
<feature type="compositionally biased region" description="Basic and acidic residues" evidence="1">
    <location>
        <begin position="367"/>
        <end position="377"/>
    </location>
</feature>
<protein>
    <submittedName>
        <fullName evidence="2">Uncharacterized protein</fullName>
    </submittedName>
</protein>
<dbReference type="CDD" id="cd00303">
    <property type="entry name" value="retropepsin_like"/>
    <property type="match status" value="1"/>
</dbReference>
<organism evidence="2 3">
    <name type="scientific">Stylophora pistillata</name>
    <name type="common">Smooth cauliflower coral</name>
    <dbReference type="NCBI Taxonomy" id="50429"/>
    <lineage>
        <taxon>Eukaryota</taxon>
        <taxon>Metazoa</taxon>
        <taxon>Cnidaria</taxon>
        <taxon>Anthozoa</taxon>
        <taxon>Hexacorallia</taxon>
        <taxon>Scleractinia</taxon>
        <taxon>Astrocoeniina</taxon>
        <taxon>Pocilloporidae</taxon>
        <taxon>Stylophora</taxon>
    </lineage>
</organism>
<dbReference type="Proteomes" id="UP000225706">
    <property type="component" value="Unassembled WGS sequence"/>
</dbReference>